<keyword evidence="1" id="KW-0812">Transmembrane</keyword>
<accession>A0ABT2YBC2</accession>
<sequence>MKADTVQLKFDSKYVGELTSPTGSIKLGSQDNGMKPYHLLFGALASCFYATFLSVVEKMRVSFTDVDIEVSGNKRDETPATLDHVEIKMVVYNGSDQNKLKRAAELGAQYCSIHETISKVAKMDLIVTFETK</sequence>
<dbReference type="InterPro" id="IPR036102">
    <property type="entry name" value="OsmC/Ohrsf"/>
</dbReference>
<dbReference type="EMBL" id="JAOVQM010000001">
    <property type="protein sequence ID" value="MCV2231348.1"/>
    <property type="molecule type" value="Genomic_DNA"/>
</dbReference>
<organism evidence="2 3">
    <name type="scientific">Paracholeplasma manati</name>
    <dbReference type="NCBI Taxonomy" id="591373"/>
    <lineage>
        <taxon>Bacteria</taxon>
        <taxon>Bacillati</taxon>
        <taxon>Mycoplasmatota</taxon>
        <taxon>Mollicutes</taxon>
        <taxon>Acholeplasmatales</taxon>
        <taxon>Acholeplasmataceae</taxon>
        <taxon>Paracholeplasma</taxon>
    </lineage>
</organism>
<proteinExistence type="predicted"/>
<reference evidence="2" key="1">
    <citation type="submission" date="2022-09" db="EMBL/GenBank/DDBJ databases">
        <title>Novel Mycoplasma species identified in domestic and wild animals.</title>
        <authorList>
            <person name="Volokhov D.V."/>
            <person name="Furtak V.A."/>
            <person name="Zagorodnyaya T.A."/>
        </authorList>
    </citation>
    <scope>NUCLEOTIDE SEQUENCE</scope>
    <source>
        <strain evidence="2">Oakley</strain>
    </source>
</reference>
<dbReference type="PANTHER" id="PTHR34352">
    <property type="entry name" value="PROTEIN YHFA"/>
    <property type="match status" value="1"/>
</dbReference>
<dbReference type="InterPro" id="IPR015946">
    <property type="entry name" value="KH_dom-like_a/b"/>
</dbReference>
<keyword evidence="3" id="KW-1185">Reference proteome</keyword>
<dbReference type="Proteomes" id="UP001177160">
    <property type="component" value="Unassembled WGS sequence"/>
</dbReference>
<evidence type="ECO:0000313" key="3">
    <source>
        <dbReference type="Proteomes" id="UP001177160"/>
    </source>
</evidence>
<protein>
    <submittedName>
        <fullName evidence="2">OsmC family protein</fullName>
    </submittedName>
</protein>
<name>A0ABT2YBC2_9MOLU</name>
<comment type="caution">
    <text evidence="2">The sequence shown here is derived from an EMBL/GenBank/DDBJ whole genome shotgun (WGS) entry which is preliminary data.</text>
</comment>
<dbReference type="Gene3D" id="3.30.300.20">
    <property type="match status" value="1"/>
</dbReference>
<gene>
    <name evidence="2" type="ORF">N7548_00715</name>
</gene>
<evidence type="ECO:0000313" key="2">
    <source>
        <dbReference type="EMBL" id="MCV2231348.1"/>
    </source>
</evidence>
<dbReference type="RefSeq" id="WP_263607461.1">
    <property type="nucleotide sequence ID" value="NZ_JAOVQM010000001.1"/>
</dbReference>
<feature type="transmembrane region" description="Helical" evidence="1">
    <location>
        <begin position="37"/>
        <end position="56"/>
    </location>
</feature>
<evidence type="ECO:0000256" key="1">
    <source>
        <dbReference type="SAM" id="Phobius"/>
    </source>
</evidence>
<dbReference type="InterPro" id="IPR003718">
    <property type="entry name" value="OsmC/Ohr_fam"/>
</dbReference>
<dbReference type="PANTHER" id="PTHR34352:SF1">
    <property type="entry name" value="PROTEIN YHFA"/>
    <property type="match status" value="1"/>
</dbReference>
<keyword evidence="1" id="KW-1133">Transmembrane helix</keyword>
<dbReference type="Pfam" id="PF02566">
    <property type="entry name" value="OsmC"/>
    <property type="match status" value="1"/>
</dbReference>
<keyword evidence="1" id="KW-0472">Membrane</keyword>
<dbReference type="SUPFAM" id="SSF82784">
    <property type="entry name" value="OsmC-like"/>
    <property type="match status" value="1"/>
</dbReference>